<sequence length="317" mass="35440">MDKGIEEWIKNLGQDLARVKSKTRIQTHGEALKLQGQGVITSHGQPGSVAYMEKVVVQALQQHLLAHCIRRTNSSQTWEGKLLNQELPPCTVLHALVEVTEEESRAPDADLADSVQAKIFDTKTHGKFFNDARQRLSFFPGEQTPHPYSRKMFLADRCSKLKNFVEFCRVLLTQGPVKVVPQEHHHTKDHIVNVSELGVPDISQNYIANTIEPTKIIANEKIVVYTMYAKYHLYMVEALAIIGIKALSISSAIPMAQRTSYINQFKSDPTIKVLIMSNVGMQGLNLTIARTLVLFVGIPSLIIDILLNKALTYFPGA</sequence>
<feature type="domain" description="Helicase C-terminal" evidence="2">
    <location>
        <begin position="218"/>
        <end position="295"/>
    </location>
</feature>
<dbReference type="InterPro" id="IPR027417">
    <property type="entry name" value="P-loop_NTPase"/>
</dbReference>
<dbReference type="EMBL" id="JADNRY010000043">
    <property type="protein sequence ID" value="KAF9070186.1"/>
    <property type="molecule type" value="Genomic_DNA"/>
</dbReference>
<organism evidence="3 4">
    <name type="scientific">Rhodocollybia butyracea</name>
    <dbReference type="NCBI Taxonomy" id="206335"/>
    <lineage>
        <taxon>Eukaryota</taxon>
        <taxon>Fungi</taxon>
        <taxon>Dikarya</taxon>
        <taxon>Basidiomycota</taxon>
        <taxon>Agaricomycotina</taxon>
        <taxon>Agaricomycetes</taxon>
        <taxon>Agaricomycetidae</taxon>
        <taxon>Agaricales</taxon>
        <taxon>Marasmiineae</taxon>
        <taxon>Omphalotaceae</taxon>
        <taxon>Rhodocollybia</taxon>
    </lineage>
</organism>
<keyword evidence="1" id="KW-0812">Transmembrane</keyword>
<dbReference type="SUPFAM" id="SSF52540">
    <property type="entry name" value="P-loop containing nucleoside triphosphate hydrolases"/>
    <property type="match status" value="1"/>
</dbReference>
<protein>
    <recommendedName>
        <fullName evidence="2">Helicase C-terminal domain-containing protein</fullName>
    </recommendedName>
</protein>
<gene>
    <name evidence="3" type="ORF">BDP27DRAFT_637477</name>
</gene>
<reference evidence="3" key="1">
    <citation type="submission" date="2020-11" db="EMBL/GenBank/DDBJ databases">
        <authorList>
            <consortium name="DOE Joint Genome Institute"/>
            <person name="Ahrendt S."/>
            <person name="Riley R."/>
            <person name="Andreopoulos W."/>
            <person name="Labutti K."/>
            <person name="Pangilinan J."/>
            <person name="Ruiz-Duenas F.J."/>
            <person name="Barrasa J.M."/>
            <person name="Sanchez-Garcia M."/>
            <person name="Camarero S."/>
            <person name="Miyauchi S."/>
            <person name="Serrano A."/>
            <person name="Linde D."/>
            <person name="Babiker R."/>
            <person name="Drula E."/>
            <person name="Ayuso-Fernandez I."/>
            <person name="Pacheco R."/>
            <person name="Padilla G."/>
            <person name="Ferreira P."/>
            <person name="Barriuso J."/>
            <person name="Kellner H."/>
            <person name="Castanera R."/>
            <person name="Alfaro M."/>
            <person name="Ramirez L."/>
            <person name="Pisabarro A.G."/>
            <person name="Kuo A."/>
            <person name="Tritt A."/>
            <person name="Lipzen A."/>
            <person name="He G."/>
            <person name="Yan M."/>
            <person name="Ng V."/>
            <person name="Cullen D."/>
            <person name="Martin F."/>
            <person name="Rosso M.-N."/>
            <person name="Henrissat B."/>
            <person name="Hibbett D."/>
            <person name="Martinez A.T."/>
            <person name="Grigoriev I.V."/>
        </authorList>
    </citation>
    <scope>NUCLEOTIDE SEQUENCE</scope>
    <source>
        <strain evidence="3">AH 40177</strain>
    </source>
</reference>
<keyword evidence="1" id="KW-0472">Membrane</keyword>
<evidence type="ECO:0000313" key="3">
    <source>
        <dbReference type="EMBL" id="KAF9070186.1"/>
    </source>
</evidence>
<dbReference type="Pfam" id="PF00271">
    <property type="entry name" value="Helicase_C"/>
    <property type="match status" value="1"/>
</dbReference>
<name>A0A9P5U8N3_9AGAR</name>
<proteinExistence type="predicted"/>
<dbReference type="Gene3D" id="3.40.50.300">
    <property type="entry name" value="P-loop containing nucleotide triphosphate hydrolases"/>
    <property type="match status" value="1"/>
</dbReference>
<keyword evidence="1" id="KW-1133">Transmembrane helix</keyword>
<evidence type="ECO:0000313" key="4">
    <source>
        <dbReference type="Proteomes" id="UP000772434"/>
    </source>
</evidence>
<dbReference type="InterPro" id="IPR001650">
    <property type="entry name" value="Helicase_C-like"/>
</dbReference>
<evidence type="ECO:0000259" key="2">
    <source>
        <dbReference type="Pfam" id="PF00271"/>
    </source>
</evidence>
<keyword evidence="4" id="KW-1185">Reference proteome</keyword>
<accession>A0A9P5U8N3</accession>
<feature type="transmembrane region" description="Helical" evidence="1">
    <location>
        <begin position="288"/>
        <end position="307"/>
    </location>
</feature>
<dbReference type="Proteomes" id="UP000772434">
    <property type="component" value="Unassembled WGS sequence"/>
</dbReference>
<feature type="transmembrane region" description="Helical" evidence="1">
    <location>
        <begin position="231"/>
        <end position="253"/>
    </location>
</feature>
<evidence type="ECO:0000256" key="1">
    <source>
        <dbReference type="SAM" id="Phobius"/>
    </source>
</evidence>
<dbReference type="OrthoDB" id="3059765at2759"/>
<comment type="caution">
    <text evidence="3">The sequence shown here is derived from an EMBL/GenBank/DDBJ whole genome shotgun (WGS) entry which is preliminary data.</text>
</comment>
<dbReference type="AlphaFoldDB" id="A0A9P5U8N3"/>